<dbReference type="EMBL" id="VVIM01000001">
    <property type="protein sequence ID" value="KAB0804361.1"/>
    <property type="molecule type" value="Genomic_DNA"/>
</dbReference>
<dbReference type="SUPFAM" id="SSF48576">
    <property type="entry name" value="Terpenoid synthases"/>
    <property type="match status" value="2"/>
</dbReference>
<comment type="caution">
    <text evidence="7">The sequence shown here is derived from an EMBL/GenBank/DDBJ whole genome shotgun (WGS) entry which is preliminary data.</text>
</comment>
<gene>
    <name evidence="7" type="ORF">PPYR_01331</name>
</gene>
<keyword evidence="4" id="KW-0460">Magnesium</keyword>
<dbReference type="InterPro" id="IPR000092">
    <property type="entry name" value="Polyprenyl_synt"/>
</dbReference>
<evidence type="ECO:0000256" key="6">
    <source>
        <dbReference type="ARBA" id="ARBA00034546"/>
    </source>
</evidence>
<evidence type="ECO:0000313" key="7">
    <source>
        <dbReference type="EMBL" id="KAB0804361.1"/>
    </source>
</evidence>
<dbReference type="GO" id="GO:0005737">
    <property type="term" value="C:cytoplasm"/>
    <property type="evidence" value="ECO:0007669"/>
    <property type="project" value="TreeGrafter"/>
</dbReference>
<protein>
    <recommendedName>
        <fullName evidence="6">Farnesyl pyrophosphate synthase</fullName>
    </recommendedName>
</protein>
<comment type="pathway">
    <text evidence="5">Pheromone biosynthesis.</text>
</comment>
<dbReference type="Gene3D" id="1.10.600.10">
    <property type="entry name" value="Farnesyl Diphosphate Synthase"/>
    <property type="match status" value="2"/>
</dbReference>
<dbReference type="GO" id="GO:0042811">
    <property type="term" value="P:pheromone biosynthetic process"/>
    <property type="evidence" value="ECO:0007669"/>
    <property type="project" value="UniProtKB-ARBA"/>
</dbReference>
<dbReference type="InParanoid" id="A0A5N4B410"/>
<evidence type="ECO:0000256" key="4">
    <source>
        <dbReference type="ARBA" id="ARBA00022842"/>
    </source>
</evidence>
<dbReference type="Proteomes" id="UP000327044">
    <property type="component" value="Unassembled WGS sequence"/>
</dbReference>
<dbReference type="InterPro" id="IPR033749">
    <property type="entry name" value="Polyprenyl_synt_CS"/>
</dbReference>
<sequence length="695" mass="79978">MRAYFKSILPIIVDDLIDAPYCKDCPEVASECRKMLEYNLTYGKKIYSFSAISFYTSMEDPNKLSEENIKLVNILGWCLQMFHTCFLMVDDIQDRSSTRRGLPCWYLVENVGMQAITDALWMYNGLFMIIQKYFKNHRNYMPLVELFHKKGMETAMGQSMDLIYGKGGPPHFRSYNRNTYNCLTRSKTGPVFTLPVRSALLLCGINDEALHEQVNDVMMEMGRHFQLQNDYLDCFGYKTLTGTTSTDIQQGKCTWFIVNALERASPAQRTILEENYGVLDDNAILAVRSVYDQLDLQNLALIHEDESDKQIRSQIDRLPKKLPHDLFVKLLPVTGNIRKSLQNAPGPEEIGLISKEAGAYFKSLLPTLVNDFIDAPYYKDCPEVASQCRKMLEYNLPYGKKVNSFGAIAFYTSMEDPNKLTEENIRLVNILGWCIQMLHTSYIIVDDIQDGSPTRRGLPCWYLVENVGMQAITDALWIYNGLFMIIKKYLRNHRNYISLVELFHKVSRETAMGQSVDLIYDKRGVPHFPPYNINTYNYIARCKTGPLFTLPVRSALLLCGINDEALHEQVNDVMMEMGRHFQLQNDYLDCFGYKTLTGTTSTDIQKGKCTWFIVNALERASPAQRTILEENYGVLDDNAILAVRSVYDQLDLQNLALIHEDESDKQIRSQIDRLPKKLPHDLFVKLLRILYRRSG</sequence>
<keyword evidence="8" id="KW-1185">Reference proteome</keyword>
<dbReference type="GO" id="GO:0045337">
    <property type="term" value="P:farnesyl diphosphate biosynthetic process"/>
    <property type="evidence" value="ECO:0007669"/>
    <property type="project" value="TreeGrafter"/>
</dbReference>
<organism evidence="7 8">
    <name type="scientific">Photinus pyralis</name>
    <name type="common">Common eastern firefly</name>
    <name type="synonym">Lampyris pyralis</name>
    <dbReference type="NCBI Taxonomy" id="7054"/>
    <lineage>
        <taxon>Eukaryota</taxon>
        <taxon>Metazoa</taxon>
        <taxon>Ecdysozoa</taxon>
        <taxon>Arthropoda</taxon>
        <taxon>Hexapoda</taxon>
        <taxon>Insecta</taxon>
        <taxon>Pterygota</taxon>
        <taxon>Neoptera</taxon>
        <taxon>Endopterygota</taxon>
        <taxon>Coleoptera</taxon>
        <taxon>Polyphaga</taxon>
        <taxon>Elateriformia</taxon>
        <taxon>Elateroidea</taxon>
        <taxon>Lampyridae</taxon>
        <taxon>Lampyrinae</taxon>
        <taxon>Photinus</taxon>
    </lineage>
</organism>
<dbReference type="InterPro" id="IPR039702">
    <property type="entry name" value="FPS1-like"/>
</dbReference>
<dbReference type="Pfam" id="PF00348">
    <property type="entry name" value="polyprenyl_synt"/>
    <property type="match status" value="2"/>
</dbReference>
<evidence type="ECO:0000256" key="3">
    <source>
        <dbReference type="ARBA" id="ARBA00022723"/>
    </source>
</evidence>
<dbReference type="SFLD" id="SFLDS00005">
    <property type="entry name" value="Isoprenoid_Synthase_Type_I"/>
    <property type="match status" value="2"/>
</dbReference>
<dbReference type="GO" id="GO:0004337">
    <property type="term" value="F:(2E,6E)-farnesyl diphosphate synthase activity"/>
    <property type="evidence" value="ECO:0007669"/>
    <property type="project" value="TreeGrafter"/>
</dbReference>
<dbReference type="GO" id="GO:0046872">
    <property type="term" value="F:metal ion binding"/>
    <property type="evidence" value="ECO:0007669"/>
    <property type="project" value="UniProtKB-KW"/>
</dbReference>
<evidence type="ECO:0000256" key="5">
    <source>
        <dbReference type="ARBA" id="ARBA00033740"/>
    </source>
</evidence>
<proteinExistence type="predicted"/>
<reference evidence="7 8" key="1">
    <citation type="journal article" date="2018" name="Elife">
        <title>Firefly genomes illuminate parallel origins of bioluminescence in beetles.</title>
        <authorList>
            <person name="Fallon T.R."/>
            <person name="Lower S.E."/>
            <person name="Chang C.H."/>
            <person name="Bessho-Uehara M."/>
            <person name="Martin G.J."/>
            <person name="Bewick A.J."/>
            <person name="Behringer M."/>
            <person name="Debat H.J."/>
            <person name="Wong I."/>
            <person name="Day J.C."/>
            <person name="Suvorov A."/>
            <person name="Silva C.J."/>
            <person name="Stanger-Hall K.F."/>
            <person name="Hall D.W."/>
            <person name="Schmitz R.J."/>
            <person name="Nelson D.R."/>
            <person name="Lewis S.M."/>
            <person name="Shigenobu S."/>
            <person name="Bybee S.M."/>
            <person name="Larracuente A.M."/>
            <person name="Oba Y."/>
            <person name="Weng J.K."/>
        </authorList>
    </citation>
    <scope>NUCLEOTIDE SEQUENCE [LARGE SCALE GENOMIC DNA]</scope>
    <source>
        <strain evidence="7">1611_PpyrPB1</strain>
        <tissue evidence="7">Whole body</tissue>
    </source>
</reference>
<dbReference type="GO" id="GO:0004161">
    <property type="term" value="F:dimethylallyltranstransferase activity"/>
    <property type="evidence" value="ECO:0007669"/>
    <property type="project" value="TreeGrafter"/>
</dbReference>
<comment type="cofactor">
    <cofactor evidence="1">
        <name>Mg(2+)</name>
        <dbReference type="ChEBI" id="CHEBI:18420"/>
    </cofactor>
</comment>
<keyword evidence="2" id="KW-0808">Transferase</keyword>
<dbReference type="AlphaFoldDB" id="A0A5N4B410"/>
<keyword evidence="3" id="KW-0479">Metal-binding</keyword>
<dbReference type="PANTHER" id="PTHR11525">
    <property type="entry name" value="FARNESYL-PYROPHOSPHATE SYNTHETASE"/>
    <property type="match status" value="1"/>
</dbReference>
<accession>A0A5N4B410</accession>
<dbReference type="PANTHER" id="PTHR11525:SF0">
    <property type="entry name" value="FARNESYL PYROPHOSPHATE SYNTHASE"/>
    <property type="match status" value="1"/>
</dbReference>
<dbReference type="InterPro" id="IPR008949">
    <property type="entry name" value="Isoprenoid_synthase_dom_sf"/>
</dbReference>
<evidence type="ECO:0000256" key="2">
    <source>
        <dbReference type="ARBA" id="ARBA00022679"/>
    </source>
</evidence>
<name>A0A5N4B410_PHOPY</name>
<dbReference type="PROSITE" id="PS00723">
    <property type="entry name" value="POLYPRENYL_SYNTHASE_1"/>
    <property type="match status" value="2"/>
</dbReference>
<evidence type="ECO:0000313" key="8">
    <source>
        <dbReference type="Proteomes" id="UP000327044"/>
    </source>
</evidence>
<evidence type="ECO:0000256" key="1">
    <source>
        <dbReference type="ARBA" id="ARBA00001946"/>
    </source>
</evidence>